<keyword evidence="3" id="KW-1185">Reference proteome</keyword>
<sequence>MSLSILNVFNRYRSFGGEEYSVERIREHLRQRHEVSTCSFDSKEWTPPGAPGKIAQAGKLFYHPEGKRRFEAAVDAAQPDVAVFHNIYPVGSPALYHSALKRKLPVVQFLHNYRPFSVGGSLYSRGRILSDPLHGRYGTEVWEGAWMGSVTRSALMAVLLKLLHRSGWLDSVKTWIAISDFMRERLIAAGAVHPERIVTLRHAWDAMPQAPEKVDAGYYLFLGRLIEEKGLPMLLKTWDALHNQLGKNTPRLHIAGEGPLAGLVAQHARGNPFICALGTVGGETKKDQLLRCRAVVIPSVWWEPLGLVTYEAYDYAKPVLAARSGGLGETVLSGNTGFLHEPGDVDGLTQDVLNLEAMSPTQRAALGSSGRHWLRQETAPTVWLRRFDQIVNPLVAKGS</sequence>
<dbReference type="InterPro" id="IPR050194">
    <property type="entry name" value="Glycosyltransferase_grp1"/>
</dbReference>
<dbReference type="SUPFAM" id="SSF53756">
    <property type="entry name" value="UDP-Glycosyltransferase/glycogen phosphorylase"/>
    <property type="match status" value="1"/>
</dbReference>
<dbReference type="PANTHER" id="PTHR45947:SF13">
    <property type="entry name" value="TRANSFERASE"/>
    <property type="match status" value="1"/>
</dbReference>
<dbReference type="RefSeq" id="WP_345737735.1">
    <property type="nucleotide sequence ID" value="NZ_BAABIA010000007.1"/>
</dbReference>
<dbReference type="CDD" id="cd03801">
    <property type="entry name" value="GT4_PimA-like"/>
    <property type="match status" value="1"/>
</dbReference>
<comment type="caution">
    <text evidence="2">The sequence shown here is derived from an EMBL/GenBank/DDBJ whole genome shotgun (WGS) entry which is preliminary data.</text>
</comment>
<name>A0ABP9PDJ1_9BACT</name>
<dbReference type="PANTHER" id="PTHR45947">
    <property type="entry name" value="SULFOQUINOVOSYL TRANSFERASE SQD2"/>
    <property type="match status" value="1"/>
</dbReference>
<dbReference type="Pfam" id="PF13439">
    <property type="entry name" value="Glyco_transf_4"/>
    <property type="match status" value="1"/>
</dbReference>
<dbReference type="Pfam" id="PF13692">
    <property type="entry name" value="Glyco_trans_1_4"/>
    <property type="match status" value="1"/>
</dbReference>
<dbReference type="Gene3D" id="3.40.50.2000">
    <property type="entry name" value="Glycogen Phosphorylase B"/>
    <property type="match status" value="2"/>
</dbReference>
<protein>
    <submittedName>
        <fullName evidence="2">Glycosyltransferase family 4 protein</fullName>
    </submittedName>
</protein>
<accession>A0ABP9PDJ1</accession>
<organism evidence="2 3">
    <name type="scientific">Prosthecobacter algae</name>
    <dbReference type="NCBI Taxonomy" id="1144682"/>
    <lineage>
        <taxon>Bacteria</taxon>
        <taxon>Pseudomonadati</taxon>
        <taxon>Verrucomicrobiota</taxon>
        <taxon>Verrucomicrobiia</taxon>
        <taxon>Verrucomicrobiales</taxon>
        <taxon>Verrucomicrobiaceae</taxon>
        <taxon>Prosthecobacter</taxon>
    </lineage>
</organism>
<proteinExistence type="predicted"/>
<gene>
    <name evidence="2" type="ORF">GCM10023213_35520</name>
</gene>
<evidence type="ECO:0000259" key="1">
    <source>
        <dbReference type="Pfam" id="PF13439"/>
    </source>
</evidence>
<reference evidence="3" key="1">
    <citation type="journal article" date="2019" name="Int. J. Syst. Evol. Microbiol.">
        <title>The Global Catalogue of Microorganisms (GCM) 10K type strain sequencing project: providing services to taxonomists for standard genome sequencing and annotation.</title>
        <authorList>
            <consortium name="The Broad Institute Genomics Platform"/>
            <consortium name="The Broad Institute Genome Sequencing Center for Infectious Disease"/>
            <person name="Wu L."/>
            <person name="Ma J."/>
        </authorList>
    </citation>
    <scope>NUCLEOTIDE SEQUENCE [LARGE SCALE GENOMIC DNA]</scope>
    <source>
        <strain evidence="3">JCM 18053</strain>
    </source>
</reference>
<evidence type="ECO:0000313" key="3">
    <source>
        <dbReference type="Proteomes" id="UP001499852"/>
    </source>
</evidence>
<evidence type="ECO:0000313" key="2">
    <source>
        <dbReference type="EMBL" id="GAA5144793.1"/>
    </source>
</evidence>
<dbReference type="Proteomes" id="UP001499852">
    <property type="component" value="Unassembled WGS sequence"/>
</dbReference>
<dbReference type="EMBL" id="BAABIA010000007">
    <property type="protein sequence ID" value="GAA5144793.1"/>
    <property type="molecule type" value="Genomic_DNA"/>
</dbReference>
<dbReference type="InterPro" id="IPR028098">
    <property type="entry name" value="Glyco_trans_4-like_N"/>
</dbReference>
<feature type="domain" description="Glycosyltransferase subfamily 4-like N-terminal" evidence="1">
    <location>
        <begin position="16"/>
        <end position="200"/>
    </location>
</feature>